<proteinExistence type="predicted"/>
<name>A0A913X8M2_EXADI</name>
<feature type="signal peptide" evidence="1">
    <location>
        <begin position="1"/>
        <end position="18"/>
    </location>
</feature>
<evidence type="ECO:0000313" key="2">
    <source>
        <dbReference type="EnsemblMetazoa" id="XP_020900596.1"/>
    </source>
</evidence>
<dbReference type="EnsemblMetazoa" id="XM_021044936.2">
    <property type="protein sequence ID" value="XP_020900595.1"/>
    <property type="gene ID" value="LOC110239223"/>
</dbReference>
<accession>A0A913X8M2</accession>
<protein>
    <submittedName>
        <fullName evidence="2">Uncharacterized protein</fullName>
    </submittedName>
</protein>
<dbReference type="GeneID" id="110239223"/>
<dbReference type="Proteomes" id="UP000887567">
    <property type="component" value="Unplaced"/>
</dbReference>
<dbReference type="KEGG" id="epa:110239223"/>
<dbReference type="RefSeq" id="XP_020900596.1">
    <property type="nucleotide sequence ID" value="XM_021044937.2"/>
</dbReference>
<keyword evidence="1" id="KW-0732">Signal</keyword>
<dbReference type="OrthoDB" id="5980088at2759"/>
<sequence length="106" mass="11871">MVTRITIVLFALAAVSWTASIDSKIRQYRRIKEIPCNRLALEKLSSLGLIVDNARCFPRQIARGFSGYKRSGALELERRSCCGPECDWLIQDAGVDPATLRCPNDN</sequence>
<dbReference type="RefSeq" id="XP_020900595.1">
    <property type="nucleotide sequence ID" value="XM_021044936.2"/>
</dbReference>
<feature type="chain" id="PRO_5038275448" evidence="1">
    <location>
        <begin position="19"/>
        <end position="106"/>
    </location>
</feature>
<reference evidence="2" key="1">
    <citation type="submission" date="2022-11" db="UniProtKB">
        <authorList>
            <consortium name="EnsemblMetazoa"/>
        </authorList>
    </citation>
    <scope>IDENTIFICATION</scope>
</reference>
<evidence type="ECO:0000313" key="3">
    <source>
        <dbReference type="Proteomes" id="UP000887567"/>
    </source>
</evidence>
<dbReference type="EnsemblMetazoa" id="XM_021044937.2">
    <property type="protein sequence ID" value="XP_020900596.1"/>
    <property type="gene ID" value="LOC110239223"/>
</dbReference>
<organism evidence="2 3">
    <name type="scientific">Exaiptasia diaphana</name>
    <name type="common">Tropical sea anemone</name>
    <name type="synonym">Aiptasia pulchella</name>
    <dbReference type="NCBI Taxonomy" id="2652724"/>
    <lineage>
        <taxon>Eukaryota</taxon>
        <taxon>Metazoa</taxon>
        <taxon>Cnidaria</taxon>
        <taxon>Anthozoa</taxon>
        <taxon>Hexacorallia</taxon>
        <taxon>Actiniaria</taxon>
        <taxon>Aiptasiidae</taxon>
        <taxon>Exaiptasia</taxon>
    </lineage>
</organism>
<dbReference type="AlphaFoldDB" id="A0A913X8M2"/>
<evidence type="ECO:0000256" key="1">
    <source>
        <dbReference type="SAM" id="SignalP"/>
    </source>
</evidence>
<keyword evidence="3" id="KW-1185">Reference proteome</keyword>